<name>A0A6U2CUH8_HEMAN</name>
<evidence type="ECO:0000313" key="1">
    <source>
        <dbReference type="EMBL" id="CAD8745844.1"/>
    </source>
</evidence>
<gene>
    <name evidence="1" type="ORF">HAND1043_LOCUS12340</name>
</gene>
<reference evidence="1" key="1">
    <citation type="submission" date="2021-01" db="EMBL/GenBank/DDBJ databases">
        <authorList>
            <person name="Corre E."/>
            <person name="Pelletier E."/>
            <person name="Niang G."/>
            <person name="Scheremetjew M."/>
            <person name="Finn R."/>
            <person name="Kale V."/>
            <person name="Holt S."/>
            <person name="Cochrane G."/>
            <person name="Meng A."/>
            <person name="Brown T."/>
            <person name="Cohen L."/>
        </authorList>
    </citation>
    <scope>NUCLEOTIDE SEQUENCE</scope>
    <source>
        <strain evidence="1">CCMP441</strain>
    </source>
</reference>
<accession>A0A6U2CUH8</accession>
<organism evidence="1">
    <name type="scientific">Hemiselmis andersenii</name>
    <name type="common">Cryptophyte alga</name>
    <dbReference type="NCBI Taxonomy" id="464988"/>
    <lineage>
        <taxon>Eukaryota</taxon>
        <taxon>Cryptophyceae</taxon>
        <taxon>Cryptomonadales</taxon>
        <taxon>Hemiselmidaceae</taxon>
        <taxon>Hemiselmis</taxon>
    </lineage>
</organism>
<dbReference type="EMBL" id="HBFK01019891">
    <property type="protein sequence ID" value="CAD8745844.1"/>
    <property type="molecule type" value="Transcribed_RNA"/>
</dbReference>
<protein>
    <submittedName>
        <fullName evidence="1">Uncharacterized protein</fullName>
    </submittedName>
</protein>
<proteinExistence type="predicted"/>
<sequence>MWMLRLLPGMGPETKAPAQKDLTGKTVIKLKPSAALPPSNVNAKSIVATFKEDLYAFHKSCGGRVDLIHALFCQIAEHNGKPPLPPQTMAALLELTMEEMKEVPCIVSDVSLVKAFEKMVKPDDTGANFESKVMVVVRQTTARSNHASVEVEKLRNKFTELHLACAGSATSLFTFFMDLLPEEHRGQYTLPMWNVMVMKCPQQTTVIPLEHFITCFRDSMDTSDTAETIMPVLDKHVALCSDPAAASAAAEKLKKSQQPPQVSERAKEIVGKCAKEIGAFFRSCDGRVSQIHALFCNIAQANGRQPIPPQAMAALLEMTKEQGGMTPVVVTEGQLTKAFQKLVKEDESEGDFTQKVVGHVVSATERAEHAQRQIDMLKPALTRLHERSGGACKILYEFFSDLLPEDQRAQFSVQAFNAVVMRVNPATEKVDIGQFLLSFQDSIDLSDNAEQILPVLEKHIDKFEPAPTADA</sequence>
<dbReference type="AlphaFoldDB" id="A0A6U2CUH8"/>